<feature type="region of interest" description="Disordered" evidence="1">
    <location>
        <begin position="57"/>
        <end position="81"/>
    </location>
</feature>
<keyword evidence="3" id="KW-1185">Reference proteome</keyword>
<proteinExistence type="predicted"/>
<evidence type="ECO:0000313" key="3">
    <source>
        <dbReference type="Proteomes" id="UP000703269"/>
    </source>
</evidence>
<evidence type="ECO:0000256" key="1">
    <source>
        <dbReference type="SAM" id="MobiDB-lite"/>
    </source>
</evidence>
<protein>
    <submittedName>
        <fullName evidence="2">Uncharacterized protein</fullName>
    </submittedName>
</protein>
<dbReference type="AlphaFoldDB" id="A0A9P3LCC9"/>
<sequence length="81" mass="8812">MGCLLIHDSPIHRIPVCLQTSNRSLDASVSRRSSPLSTVLPFCTLIPSAVSQHPASLQEASSPMLHTAKTPLIQRSRPRTL</sequence>
<organism evidence="2 3">
    <name type="scientific">Phanerochaete sordida</name>
    <dbReference type="NCBI Taxonomy" id="48140"/>
    <lineage>
        <taxon>Eukaryota</taxon>
        <taxon>Fungi</taxon>
        <taxon>Dikarya</taxon>
        <taxon>Basidiomycota</taxon>
        <taxon>Agaricomycotina</taxon>
        <taxon>Agaricomycetes</taxon>
        <taxon>Polyporales</taxon>
        <taxon>Phanerochaetaceae</taxon>
        <taxon>Phanerochaete</taxon>
    </lineage>
</organism>
<dbReference type="Proteomes" id="UP000703269">
    <property type="component" value="Unassembled WGS sequence"/>
</dbReference>
<name>A0A9P3LCC9_9APHY</name>
<reference evidence="2 3" key="1">
    <citation type="submission" date="2021-08" db="EMBL/GenBank/DDBJ databases">
        <title>Draft Genome Sequence of Phanerochaete sordida strain YK-624.</title>
        <authorList>
            <person name="Mori T."/>
            <person name="Dohra H."/>
            <person name="Suzuki T."/>
            <person name="Kawagishi H."/>
            <person name="Hirai H."/>
        </authorList>
    </citation>
    <scope>NUCLEOTIDE SEQUENCE [LARGE SCALE GENOMIC DNA]</scope>
    <source>
        <strain evidence="2 3">YK-624</strain>
    </source>
</reference>
<evidence type="ECO:0000313" key="2">
    <source>
        <dbReference type="EMBL" id="GJE90115.1"/>
    </source>
</evidence>
<comment type="caution">
    <text evidence="2">The sequence shown here is derived from an EMBL/GenBank/DDBJ whole genome shotgun (WGS) entry which is preliminary data.</text>
</comment>
<gene>
    <name evidence="2" type="ORF">PsYK624_062380</name>
</gene>
<accession>A0A9P3LCC9</accession>
<dbReference type="EMBL" id="BPQB01000015">
    <property type="protein sequence ID" value="GJE90115.1"/>
    <property type="molecule type" value="Genomic_DNA"/>
</dbReference>